<proteinExistence type="predicted"/>
<protein>
    <submittedName>
        <fullName evidence="2">Uncharacterized protein</fullName>
    </submittedName>
</protein>
<evidence type="ECO:0000313" key="2">
    <source>
        <dbReference type="WBParaSite" id="PS1159_v2.g2622.t1"/>
    </source>
</evidence>
<name>A0AC35G9Q7_9BILA</name>
<evidence type="ECO:0000313" key="1">
    <source>
        <dbReference type="Proteomes" id="UP000887580"/>
    </source>
</evidence>
<accession>A0AC35G9Q7</accession>
<dbReference type="Proteomes" id="UP000887580">
    <property type="component" value="Unplaced"/>
</dbReference>
<organism evidence="1 2">
    <name type="scientific">Panagrolaimus sp. PS1159</name>
    <dbReference type="NCBI Taxonomy" id="55785"/>
    <lineage>
        <taxon>Eukaryota</taxon>
        <taxon>Metazoa</taxon>
        <taxon>Ecdysozoa</taxon>
        <taxon>Nematoda</taxon>
        <taxon>Chromadorea</taxon>
        <taxon>Rhabditida</taxon>
        <taxon>Tylenchina</taxon>
        <taxon>Panagrolaimomorpha</taxon>
        <taxon>Panagrolaimoidea</taxon>
        <taxon>Panagrolaimidae</taxon>
        <taxon>Panagrolaimus</taxon>
    </lineage>
</organism>
<reference evidence="2" key="1">
    <citation type="submission" date="2022-11" db="UniProtKB">
        <authorList>
            <consortium name="WormBaseParasite"/>
        </authorList>
    </citation>
    <scope>IDENTIFICATION</scope>
</reference>
<sequence>MDDKFVVSEEIEFKNISESWNFAQTYFENTTLLVVRFRDGRKKEWKLDCIKTLKIIKTAIFNGLKPNEFQFLYNNLNLSMISELEMKCSTLTLKEFTIIKQLNLKSIYLFSEVENGKSNPEIIEFILDSFVNIPKIRVTFDIFYEGNFFENFIVAWIIKNGYRESFIFTFRLQHFPWFLTFASDPLIISGFDCYQLEM</sequence>
<dbReference type="WBParaSite" id="PS1159_v2.g2622.t1">
    <property type="protein sequence ID" value="PS1159_v2.g2622.t1"/>
    <property type="gene ID" value="PS1159_v2.g2622"/>
</dbReference>